<dbReference type="EnsemblPlants" id="KRG89138">
    <property type="protein sequence ID" value="KRG89138"/>
    <property type="gene ID" value="GLYMA_20G003600"/>
</dbReference>
<keyword evidence="1" id="KW-0489">Methyltransferase</keyword>
<dbReference type="Pfam" id="PF00891">
    <property type="entry name" value="Methyltransf_2"/>
    <property type="match status" value="1"/>
</dbReference>
<dbReference type="InterPro" id="IPR029063">
    <property type="entry name" value="SAM-dependent_MTases_sf"/>
</dbReference>
<sequence length="183" mass="20999">MTFFFYKARILDAPLELKRALKLYIGFERVSILVDVGGGVGETLKQLLPKYPSMKGINFDLPQVIQKAPPHQGIEHIEGDMFESVPTGDVILMKFVCHSWADEDGIKFLRNCHKALLQHGKVVVFEYIIPEVPNPRYISKHTCTLDNVMFLAQGRRERTQGEFENLWKVFPSLMLQVVTSHLR</sequence>
<proteinExistence type="predicted"/>
<dbReference type="eggNOG" id="KOG3178">
    <property type="taxonomic scope" value="Eukaryota"/>
</dbReference>
<dbReference type="PANTHER" id="PTHR11746">
    <property type="entry name" value="O-METHYLTRANSFERASE"/>
    <property type="match status" value="1"/>
</dbReference>
<evidence type="ECO:0000313" key="7">
    <source>
        <dbReference type="Proteomes" id="UP000008827"/>
    </source>
</evidence>
<dbReference type="InterPro" id="IPR016461">
    <property type="entry name" value="COMT-like"/>
</dbReference>
<dbReference type="GO" id="GO:0008171">
    <property type="term" value="F:O-methyltransferase activity"/>
    <property type="evidence" value="ECO:0000318"/>
    <property type="project" value="GO_Central"/>
</dbReference>
<dbReference type="Proteomes" id="UP000008827">
    <property type="component" value="Chromosome 20"/>
</dbReference>
<keyword evidence="2" id="KW-0808">Transferase</keyword>
<dbReference type="STRING" id="3847.K7N0J9"/>
<dbReference type="SUPFAM" id="SSF53335">
    <property type="entry name" value="S-adenosyl-L-methionine-dependent methyltransferases"/>
    <property type="match status" value="1"/>
</dbReference>
<keyword evidence="7" id="KW-1185">Reference proteome</keyword>
<dbReference type="InParanoid" id="K7N0J9"/>
<dbReference type="OrthoDB" id="1423645at2759"/>
<evidence type="ECO:0000256" key="1">
    <source>
        <dbReference type="ARBA" id="ARBA00022603"/>
    </source>
</evidence>
<dbReference type="AlphaFoldDB" id="K7N0J9"/>
<protein>
    <recommendedName>
        <fullName evidence="4">O-methyltransferase C-terminal domain-containing protein</fullName>
    </recommendedName>
</protein>
<dbReference type="GO" id="GO:0008757">
    <property type="term" value="F:S-adenosylmethionine-dependent methyltransferase activity"/>
    <property type="evidence" value="ECO:0000318"/>
    <property type="project" value="GO_Central"/>
</dbReference>
<evidence type="ECO:0000259" key="4">
    <source>
        <dbReference type="Pfam" id="PF00891"/>
    </source>
</evidence>
<reference evidence="5 6" key="1">
    <citation type="journal article" date="2010" name="Nature">
        <title>Genome sequence of the palaeopolyploid soybean.</title>
        <authorList>
            <person name="Schmutz J."/>
            <person name="Cannon S.B."/>
            <person name="Schlueter J."/>
            <person name="Ma J."/>
            <person name="Mitros T."/>
            <person name="Nelson W."/>
            <person name="Hyten D.L."/>
            <person name="Song Q."/>
            <person name="Thelen J.J."/>
            <person name="Cheng J."/>
            <person name="Xu D."/>
            <person name="Hellsten U."/>
            <person name="May G.D."/>
            <person name="Yu Y."/>
            <person name="Sakurai T."/>
            <person name="Umezawa T."/>
            <person name="Bhattacharyya M.K."/>
            <person name="Sandhu D."/>
            <person name="Valliyodan B."/>
            <person name="Lindquist E."/>
            <person name="Peto M."/>
            <person name="Grant D."/>
            <person name="Shu S."/>
            <person name="Goodstein D."/>
            <person name="Barry K."/>
            <person name="Futrell-Griggs M."/>
            <person name="Abernathy B."/>
            <person name="Du J."/>
            <person name="Tian Z."/>
            <person name="Zhu L."/>
            <person name="Gill N."/>
            <person name="Joshi T."/>
            <person name="Libault M."/>
            <person name="Sethuraman A."/>
            <person name="Zhang X.-C."/>
            <person name="Shinozaki K."/>
            <person name="Nguyen H.T."/>
            <person name="Wing R.A."/>
            <person name="Cregan P."/>
            <person name="Specht J."/>
            <person name="Grimwood J."/>
            <person name="Rokhsar D."/>
            <person name="Stacey G."/>
            <person name="Shoemaker R.C."/>
            <person name="Jackson S.A."/>
        </authorList>
    </citation>
    <scope>NUCLEOTIDE SEQUENCE [LARGE SCALE GENOMIC DNA]</scope>
    <source>
        <strain evidence="6">cv. Williams 82</strain>
        <tissue evidence="5">Callus</tissue>
    </source>
</reference>
<dbReference type="HOGENOM" id="CLU_005533_7_3_1"/>
<dbReference type="GO" id="GO:0032259">
    <property type="term" value="P:methylation"/>
    <property type="evidence" value="ECO:0000318"/>
    <property type="project" value="GO_Central"/>
</dbReference>
<evidence type="ECO:0000313" key="5">
    <source>
        <dbReference type="EMBL" id="KRG89138.1"/>
    </source>
</evidence>
<reference evidence="6" key="2">
    <citation type="submission" date="2018-02" db="UniProtKB">
        <authorList>
            <consortium name="EnsemblPlants"/>
        </authorList>
    </citation>
    <scope>IDENTIFICATION</scope>
    <source>
        <strain evidence="6">Williams 82</strain>
    </source>
</reference>
<dbReference type="SMR" id="K7N0J9"/>
<dbReference type="CDD" id="cd02440">
    <property type="entry name" value="AdoMet_MTases"/>
    <property type="match status" value="1"/>
</dbReference>
<keyword evidence="3" id="KW-0949">S-adenosyl-L-methionine</keyword>
<evidence type="ECO:0000256" key="2">
    <source>
        <dbReference type="ARBA" id="ARBA00022679"/>
    </source>
</evidence>
<dbReference type="Gene3D" id="3.40.50.150">
    <property type="entry name" value="Vaccinia Virus protein VP39"/>
    <property type="match status" value="1"/>
</dbReference>
<dbReference type="Gramene" id="KRG89138">
    <property type="protein sequence ID" value="KRG89138"/>
    <property type="gene ID" value="GLYMA_20G003600"/>
</dbReference>
<dbReference type="EMBL" id="CM000853">
    <property type="protein sequence ID" value="KRG89138.1"/>
    <property type="molecule type" value="Genomic_DNA"/>
</dbReference>
<dbReference type="PROSITE" id="PS51683">
    <property type="entry name" value="SAM_OMT_II"/>
    <property type="match status" value="1"/>
</dbReference>
<evidence type="ECO:0000256" key="3">
    <source>
        <dbReference type="ARBA" id="ARBA00022691"/>
    </source>
</evidence>
<name>K7N0J9_SOYBN</name>
<evidence type="ECO:0000313" key="6">
    <source>
        <dbReference type="EnsemblPlants" id="KRG89138"/>
    </source>
</evidence>
<reference evidence="5" key="3">
    <citation type="submission" date="2018-07" db="EMBL/GenBank/DDBJ databases">
        <title>WGS assembly of Glycine max.</title>
        <authorList>
            <person name="Schmutz J."/>
            <person name="Cannon S."/>
            <person name="Schlueter J."/>
            <person name="Ma J."/>
            <person name="Mitros T."/>
            <person name="Nelson W."/>
            <person name="Hyten D."/>
            <person name="Song Q."/>
            <person name="Thelen J."/>
            <person name="Cheng J."/>
            <person name="Xu D."/>
            <person name="Hellsten U."/>
            <person name="May G."/>
            <person name="Yu Y."/>
            <person name="Sakurai T."/>
            <person name="Umezawa T."/>
            <person name="Bhattacharyya M."/>
            <person name="Sandhu D."/>
            <person name="Valliyodan B."/>
            <person name="Lindquist E."/>
            <person name="Peto M."/>
            <person name="Grant D."/>
            <person name="Shu S."/>
            <person name="Goodstein D."/>
            <person name="Barry K."/>
            <person name="Futrell-Griggs M."/>
            <person name="Abernathy B."/>
            <person name="Du J."/>
            <person name="Tian Z."/>
            <person name="Zhu L."/>
            <person name="Gill N."/>
            <person name="Joshi T."/>
            <person name="Libault M."/>
            <person name="Sethuraman A."/>
            <person name="Zhang X."/>
            <person name="Shinozaki K."/>
            <person name="Nguyen H."/>
            <person name="Wing R."/>
            <person name="Cregan P."/>
            <person name="Specht J."/>
            <person name="Grimwood J."/>
            <person name="Rokhsar D."/>
            <person name="Stacey G."/>
            <person name="Shoemaker R."/>
            <person name="Jackson S."/>
        </authorList>
    </citation>
    <scope>NUCLEOTIDE SEQUENCE</scope>
    <source>
        <tissue evidence="5">Callus</tissue>
    </source>
</reference>
<dbReference type="PaxDb" id="3847-GLYMA20G00604.1"/>
<organism evidence="5">
    <name type="scientific">Glycine max</name>
    <name type="common">Soybean</name>
    <name type="synonym">Glycine hispida</name>
    <dbReference type="NCBI Taxonomy" id="3847"/>
    <lineage>
        <taxon>Eukaryota</taxon>
        <taxon>Viridiplantae</taxon>
        <taxon>Streptophyta</taxon>
        <taxon>Embryophyta</taxon>
        <taxon>Tracheophyta</taxon>
        <taxon>Spermatophyta</taxon>
        <taxon>Magnoliopsida</taxon>
        <taxon>eudicotyledons</taxon>
        <taxon>Gunneridae</taxon>
        <taxon>Pentapetalae</taxon>
        <taxon>rosids</taxon>
        <taxon>fabids</taxon>
        <taxon>Fabales</taxon>
        <taxon>Fabaceae</taxon>
        <taxon>Papilionoideae</taxon>
        <taxon>50 kb inversion clade</taxon>
        <taxon>NPAAA clade</taxon>
        <taxon>indigoferoid/millettioid clade</taxon>
        <taxon>Phaseoleae</taxon>
        <taxon>Glycine</taxon>
        <taxon>Glycine subgen. Soja</taxon>
    </lineage>
</organism>
<gene>
    <name evidence="5" type="ORF">GLYMA_20G003600</name>
</gene>
<feature type="domain" description="O-methyltransferase C-terminal" evidence="4">
    <location>
        <begin position="15"/>
        <end position="168"/>
    </location>
</feature>
<accession>K7N0J9</accession>
<dbReference type="InterPro" id="IPR001077">
    <property type="entry name" value="COMT_C"/>
</dbReference>
<dbReference type="OMA" id="CHSWADE"/>